<reference evidence="2 3" key="1">
    <citation type="journal article" date="2020" name="Nat. Commun.">
        <title>Donkey genomes provide new insights into domestication and selection for coat color.</title>
        <authorList>
            <person name="Wang"/>
            <person name="C."/>
            <person name="Li"/>
            <person name="H."/>
            <person name="Guo"/>
            <person name="Y."/>
            <person name="Huang"/>
            <person name="J."/>
            <person name="Sun"/>
            <person name="Y."/>
            <person name="Min"/>
            <person name="J."/>
            <person name="Wang"/>
            <person name="J."/>
            <person name="Fang"/>
            <person name="X."/>
            <person name="Zhao"/>
            <person name="Z."/>
            <person name="Wang"/>
            <person name="S."/>
            <person name="Zhang"/>
            <person name="Y."/>
            <person name="Liu"/>
            <person name="Q."/>
            <person name="Jiang"/>
            <person name="Q."/>
            <person name="Wang"/>
            <person name="X."/>
            <person name="Guo"/>
            <person name="Y."/>
            <person name="Yang"/>
            <person name="C."/>
            <person name="Wang"/>
            <person name="Y."/>
            <person name="Tian"/>
            <person name="F."/>
            <person name="Zhuang"/>
            <person name="G."/>
            <person name="Fan"/>
            <person name="Y."/>
            <person name="Gao"/>
            <person name="Q."/>
            <person name="Li"/>
            <person name="Y."/>
            <person name="Ju"/>
            <person name="Z."/>
            <person name="Li"/>
            <person name="J."/>
            <person name="Li"/>
            <person name="R."/>
            <person name="Hou"/>
            <person name="M."/>
            <person name="Yang"/>
            <person name="G."/>
            <person name="Liu"/>
            <person name="G."/>
            <person name="Liu"/>
            <person name="W."/>
            <person name="Guo"/>
            <person name="J."/>
            <person name="Pan"/>
            <person name="S."/>
            <person name="Fan"/>
            <person name="G."/>
            <person name="Zhang"/>
            <person name="W."/>
            <person name="Zhang"/>
            <person name="R."/>
            <person name="Yu"/>
            <person name="J."/>
            <person name="Zhang"/>
            <person name="X."/>
            <person name="Yin"/>
            <person name="Q."/>
            <person name="Ji"/>
            <person name="C."/>
            <person name="Jin"/>
            <person name="Y."/>
            <person name="Yue"/>
            <person name="G."/>
            <person name="Liu"/>
            <person name="M."/>
            <person name="Xu"/>
            <person name="J."/>
            <person name="Liu"/>
            <person name="S."/>
            <person name="Jordana"/>
            <person name="J."/>
            <person name="Noce"/>
            <person name="A."/>
            <person name="Amills"/>
            <person name="M."/>
            <person name="Wu"/>
            <person name="D.D."/>
            <person name="Li"/>
            <person name="S."/>
            <person name="Zhou"/>
            <person name="X. and Zhong"/>
            <person name="J."/>
        </authorList>
    </citation>
    <scope>NUCLEOTIDE SEQUENCE [LARGE SCALE GENOMIC DNA]</scope>
</reference>
<evidence type="ECO:0000256" key="1">
    <source>
        <dbReference type="ARBA" id="ARBA00022859"/>
    </source>
</evidence>
<dbReference type="GeneTree" id="ENSGT00940000164371"/>
<evidence type="ECO:0000313" key="3">
    <source>
        <dbReference type="Proteomes" id="UP000694387"/>
    </source>
</evidence>
<protein>
    <submittedName>
        <fullName evidence="2">Uncharacterized protein</fullName>
    </submittedName>
</protein>
<dbReference type="Gene3D" id="2.60.40.10">
    <property type="entry name" value="Immunoglobulins"/>
    <property type="match status" value="1"/>
</dbReference>
<dbReference type="SUPFAM" id="SSF48726">
    <property type="entry name" value="Immunoglobulin"/>
    <property type="match status" value="1"/>
</dbReference>
<keyword evidence="3" id="KW-1185">Reference proteome</keyword>
<dbReference type="InterPro" id="IPR050413">
    <property type="entry name" value="TCR_beta_variable"/>
</dbReference>
<organism evidence="2 3">
    <name type="scientific">Equus asinus</name>
    <name type="common">Donkey</name>
    <name type="synonym">Equus africanus asinus</name>
    <dbReference type="NCBI Taxonomy" id="9793"/>
    <lineage>
        <taxon>Eukaryota</taxon>
        <taxon>Metazoa</taxon>
        <taxon>Chordata</taxon>
        <taxon>Craniata</taxon>
        <taxon>Vertebrata</taxon>
        <taxon>Euteleostomi</taxon>
        <taxon>Mammalia</taxon>
        <taxon>Eutheria</taxon>
        <taxon>Laurasiatheria</taxon>
        <taxon>Perissodactyla</taxon>
        <taxon>Equidae</taxon>
        <taxon>Equus</taxon>
    </lineage>
</organism>
<dbReference type="GO" id="GO:0005886">
    <property type="term" value="C:plasma membrane"/>
    <property type="evidence" value="ECO:0007669"/>
    <property type="project" value="TreeGrafter"/>
</dbReference>
<dbReference type="InterPro" id="IPR013783">
    <property type="entry name" value="Ig-like_fold"/>
</dbReference>
<keyword evidence="1" id="KW-0391">Immunity</keyword>
<sequence length="154" mass="16991">EAASLVCWGDLRSEGVVTQSSRHRITEKRQAGALRCDPISDYGASALYWYRQTLVQGLELLISFEDEAVVDDSQFRFSAERPEGGDSALQIQPGDSIATALQSRFLPVPKTSWHHAPLSIRLTAALNRGLPSFFRIKGKSGFAEICCDPHKGRT</sequence>
<dbReference type="PANTHER" id="PTHR23268">
    <property type="entry name" value="T-CELL RECEPTOR BETA CHAIN"/>
    <property type="match status" value="1"/>
</dbReference>
<dbReference type="GO" id="GO:0007166">
    <property type="term" value="P:cell surface receptor signaling pathway"/>
    <property type="evidence" value="ECO:0007669"/>
    <property type="project" value="TreeGrafter"/>
</dbReference>
<dbReference type="Ensembl" id="ENSEAST00005067219.1">
    <property type="protein sequence ID" value="ENSEASP00005039037.1"/>
    <property type="gene ID" value="ENSEASG00005035096.1"/>
</dbReference>
<evidence type="ECO:0000313" key="2">
    <source>
        <dbReference type="Ensembl" id="ENSEASP00005039037.1"/>
    </source>
</evidence>
<dbReference type="Proteomes" id="UP000694387">
    <property type="component" value="Chromosome 1"/>
</dbReference>
<dbReference type="GO" id="GO:0002376">
    <property type="term" value="P:immune system process"/>
    <property type="evidence" value="ECO:0007669"/>
    <property type="project" value="UniProtKB-KW"/>
</dbReference>
<proteinExistence type="predicted"/>
<name>A0A9L0IDS9_EQUAS</name>
<reference evidence="2" key="3">
    <citation type="submission" date="2025-09" db="UniProtKB">
        <authorList>
            <consortium name="Ensembl"/>
        </authorList>
    </citation>
    <scope>IDENTIFICATION</scope>
</reference>
<reference evidence="2" key="2">
    <citation type="submission" date="2025-08" db="UniProtKB">
        <authorList>
            <consortium name="Ensembl"/>
        </authorList>
    </citation>
    <scope>IDENTIFICATION</scope>
</reference>
<accession>A0A9L0IDS9</accession>
<dbReference type="InterPro" id="IPR036179">
    <property type="entry name" value="Ig-like_dom_sf"/>
</dbReference>
<dbReference type="AlphaFoldDB" id="A0A9L0IDS9"/>
<dbReference type="PANTHER" id="PTHR23268:SF47">
    <property type="entry name" value="T CELL RECEPTOR BETA VARIABLE 11-1"/>
    <property type="match status" value="1"/>
</dbReference>